<organism evidence="1 2">
    <name type="scientific">Necator americanus</name>
    <name type="common">Human hookworm</name>
    <dbReference type="NCBI Taxonomy" id="51031"/>
    <lineage>
        <taxon>Eukaryota</taxon>
        <taxon>Metazoa</taxon>
        <taxon>Ecdysozoa</taxon>
        <taxon>Nematoda</taxon>
        <taxon>Chromadorea</taxon>
        <taxon>Rhabditida</taxon>
        <taxon>Rhabditina</taxon>
        <taxon>Rhabditomorpha</taxon>
        <taxon>Strongyloidea</taxon>
        <taxon>Ancylostomatidae</taxon>
        <taxon>Bunostominae</taxon>
        <taxon>Necator</taxon>
    </lineage>
</organism>
<name>W2TNW7_NECAM</name>
<keyword evidence="2" id="KW-1185">Reference proteome</keyword>
<accession>W2TNW7</accession>
<evidence type="ECO:0000313" key="2">
    <source>
        <dbReference type="Proteomes" id="UP000053676"/>
    </source>
</evidence>
<dbReference type="KEGG" id="nai:NECAME_07198"/>
<sequence>MQTPAKIGTDLPAKVYFRSPKRDDIFAPLEDDVDLMKVLVDFNAANLIGVRADDVLHTLDSVLDKNIDYFRIHKTNLDPEVNRLIEKRGKLKAAMLTTMLSKPKLLPAEWIKQYEVGNFTRARRGHWLWGVIFGPSDSKTFEEVDKEKKSEGFFLDTAIIRDAKENDTTPALESPPVSEHSKTMAVQCNVENCVAVICYRSKPESSHKDHREVFLQLKGPDGEQLAEFVVPWPESEPEPSSIRYLESEKCVKLTNEATYATVPIRISKLHEVLRNLRMRNLPKRFSTFSDPPRARESSSQQNLHDALKSFVKDPVSFFFKYVVIVFYM</sequence>
<gene>
    <name evidence="1" type="ORF">NECAME_07198</name>
</gene>
<evidence type="ECO:0000313" key="1">
    <source>
        <dbReference type="EMBL" id="ETN83770.1"/>
    </source>
</evidence>
<reference evidence="2" key="1">
    <citation type="journal article" date="2014" name="Nat. Genet.">
        <title>Genome of the human hookworm Necator americanus.</title>
        <authorList>
            <person name="Tang Y.T."/>
            <person name="Gao X."/>
            <person name="Rosa B.A."/>
            <person name="Abubucker S."/>
            <person name="Hallsworth-Pepin K."/>
            <person name="Martin J."/>
            <person name="Tyagi R."/>
            <person name="Heizer E."/>
            <person name="Zhang X."/>
            <person name="Bhonagiri-Palsikar V."/>
            <person name="Minx P."/>
            <person name="Warren W.C."/>
            <person name="Wang Q."/>
            <person name="Zhan B."/>
            <person name="Hotez P.J."/>
            <person name="Sternberg P.W."/>
            <person name="Dougall A."/>
            <person name="Gaze S.T."/>
            <person name="Mulvenna J."/>
            <person name="Sotillo J."/>
            <person name="Ranganathan S."/>
            <person name="Rabelo E.M."/>
            <person name="Wilson R.K."/>
            <person name="Felgner P.L."/>
            <person name="Bethony J."/>
            <person name="Hawdon J.M."/>
            <person name="Gasser R.B."/>
            <person name="Loukas A."/>
            <person name="Mitreva M."/>
        </authorList>
    </citation>
    <scope>NUCLEOTIDE SEQUENCE [LARGE SCALE GENOMIC DNA]</scope>
</reference>
<dbReference type="AlphaFoldDB" id="W2TNW7"/>
<dbReference type="Proteomes" id="UP000053676">
    <property type="component" value="Unassembled WGS sequence"/>
</dbReference>
<dbReference type="OrthoDB" id="5858292at2759"/>
<protein>
    <submittedName>
        <fullName evidence="1">Uncharacterized protein</fullName>
    </submittedName>
</protein>
<dbReference type="EMBL" id="KI658094">
    <property type="protein sequence ID" value="ETN83770.1"/>
    <property type="molecule type" value="Genomic_DNA"/>
</dbReference>
<proteinExistence type="predicted"/>